<keyword evidence="9" id="KW-0472">Membrane</keyword>
<dbReference type="Gene3D" id="3.30.1330.80">
    <property type="entry name" value="Hypothetical protein, similar to alpha- acetolactate decarboxylase, domain 2"/>
    <property type="match status" value="2"/>
</dbReference>
<dbReference type="InterPro" id="IPR005128">
    <property type="entry name" value="Acetolactate_a_deCO2ase"/>
</dbReference>
<reference evidence="11" key="1">
    <citation type="journal article" date="2015" name="MBio">
        <title>Genome-resolved metagenomic analysis reveals roles for candidate phyla and other microbial community members in biogeochemical transformations in oil reservoirs.</title>
        <authorList>
            <person name="Hu P."/>
            <person name="Tom L."/>
            <person name="Singh A."/>
            <person name="Thomas B.C."/>
            <person name="Baker B.J."/>
            <person name="Piceno Y.M."/>
            <person name="Andersen G.L."/>
            <person name="Banfield J.F."/>
        </authorList>
    </citation>
    <scope>NUCLEOTIDE SEQUENCE [LARGE SCALE GENOMIC DNA]</scope>
    <source>
        <strain evidence="11">56_747</strain>
    </source>
</reference>
<evidence type="ECO:0000313" key="12">
    <source>
        <dbReference type="Proteomes" id="UP000053961"/>
    </source>
</evidence>
<comment type="catalytic activity">
    <reaction evidence="1">
        <text>(2S)-2-acetolactate + H(+) = (R)-acetoin + CO2</text>
        <dbReference type="Rhea" id="RHEA:21580"/>
        <dbReference type="ChEBI" id="CHEBI:15378"/>
        <dbReference type="ChEBI" id="CHEBI:15686"/>
        <dbReference type="ChEBI" id="CHEBI:16526"/>
        <dbReference type="ChEBI" id="CHEBI:58476"/>
        <dbReference type="EC" id="4.1.1.5"/>
    </reaction>
</comment>
<dbReference type="PANTHER" id="PTHR35524">
    <property type="entry name" value="ALPHA-ACETOLACTATE DECARBOXYLASE"/>
    <property type="match status" value="1"/>
</dbReference>
<evidence type="ECO:0000256" key="5">
    <source>
        <dbReference type="ARBA" id="ARBA00020164"/>
    </source>
</evidence>
<evidence type="ECO:0000256" key="1">
    <source>
        <dbReference type="ARBA" id="ARBA00001784"/>
    </source>
</evidence>
<evidence type="ECO:0000256" key="4">
    <source>
        <dbReference type="ARBA" id="ARBA00013204"/>
    </source>
</evidence>
<dbReference type="CDD" id="cd17299">
    <property type="entry name" value="acetolactate_decarboxylase"/>
    <property type="match status" value="1"/>
</dbReference>
<comment type="similarity">
    <text evidence="3">Belongs to the alpha-acetolactate decarboxylase family.</text>
</comment>
<dbReference type="EMBL" id="LGHB01000004">
    <property type="protein sequence ID" value="KUK97117.1"/>
    <property type="molecule type" value="Genomic_DNA"/>
</dbReference>
<dbReference type="Pfam" id="PF03306">
    <property type="entry name" value="AAL_decarboxy"/>
    <property type="match status" value="1"/>
</dbReference>
<dbReference type="AlphaFoldDB" id="A0A117MCW9"/>
<keyword evidence="7" id="KW-0005">Acetoin biosynthesis</keyword>
<dbReference type="SUPFAM" id="SSF117856">
    <property type="entry name" value="AF0104/ALDC/Ptd012-like"/>
    <property type="match status" value="1"/>
</dbReference>
<evidence type="ECO:0000313" key="10">
    <source>
        <dbReference type="EMBL" id="KUK44579.1"/>
    </source>
</evidence>
<keyword evidence="9" id="KW-1133">Transmembrane helix</keyword>
<comment type="caution">
    <text evidence="11">The sequence shown here is derived from an EMBL/GenBank/DDBJ whole genome shotgun (WGS) entry which is preliminary data.</text>
</comment>
<name>A0A117MCW9_9EURY</name>
<dbReference type="UniPathway" id="UPA00626">
    <property type="reaction ID" value="UER00678"/>
</dbReference>
<evidence type="ECO:0000313" key="13">
    <source>
        <dbReference type="Proteomes" id="UP000057043"/>
    </source>
</evidence>
<keyword evidence="9" id="KW-0812">Transmembrane</keyword>
<sequence>MIDEDNDSGQDVSIGQEFLCAQKPLSLPGFSPNYLFSPASRKLVGTARRRNRLSSDVVLMRKCRYYPLSMIILILAVLAAIPAANASERESYSGPTTDQDREVLFQVSTIDALLLAVYDGILPVGELKERGDFGIGTFDKLEGEMVVVDGVCYQVRIDGVAYIVPDEVTTPFATVTFFDPDETVLVEKAGNMTELGEILEASFPSENVFYAIRINGTFPYVKTRSVPAQEEPYPLLVDAVANQTVFEFEDASGTVVGFWSPEFVDGINVPGYHLHFITDDRKAGGHILDLQVEGTLVELDLTPSIFMALPTEGDFFNVDLTGDLSADLEKVEK</sequence>
<evidence type="ECO:0000256" key="9">
    <source>
        <dbReference type="SAM" id="Phobius"/>
    </source>
</evidence>
<reference evidence="12 13" key="2">
    <citation type="journal article" date="2015" name="MBio">
        <title>Genome-Resolved Metagenomic Analysis Reveals Roles for Candidate Phyla and Other Microbial Community Members in Biogeochemical Transformations in Oil Reservoirs.</title>
        <authorList>
            <person name="Hu P."/>
            <person name="Tom L."/>
            <person name="Singh A."/>
            <person name="Thomas B.C."/>
            <person name="Baker B.J."/>
            <person name="Piceno Y.M."/>
            <person name="Andersen G.L."/>
            <person name="Banfield J.F."/>
        </authorList>
    </citation>
    <scope>NUCLEOTIDE SEQUENCE [LARGE SCALE GENOMIC DNA]</scope>
    <source>
        <strain evidence="10">57_489</strain>
    </source>
</reference>
<dbReference type="Proteomes" id="UP000057043">
    <property type="component" value="Unassembled WGS sequence"/>
</dbReference>
<dbReference type="NCBIfam" id="TIGR01252">
    <property type="entry name" value="acetolac_decarb"/>
    <property type="match status" value="1"/>
</dbReference>
<dbReference type="PANTHER" id="PTHR35524:SF1">
    <property type="entry name" value="ALPHA-ACETOLACTATE DECARBOXYLASE"/>
    <property type="match status" value="1"/>
</dbReference>
<evidence type="ECO:0000256" key="3">
    <source>
        <dbReference type="ARBA" id="ARBA00007106"/>
    </source>
</evidence>
<dbReference type="PATRIC" id="fig|301375.6.peg.1402"/>
<keyword evidence="8" id="KW-0456">Lyase</keyword>
<dbReference type="Proteomes" id="UP000053961">
    <property type="component" value="Unassembled WGS sequence"/>
</dbReference>
<gene>
    <name evidence="10" type="ORF">XD72_1031</name>
    <name evidence="11" type="ORF">XE07_0502</name>
</gene>
<feature type="transmembrane region" description="Helical" evidence="9">
    <location>
        <begin position="65"/>
        <end position="83"/>
    </location>
</feature>
<evidence type="ECO:0000256" key="8">
    <source>
        <dbReference type="ARBA" id="ARBA00023239"/>
    </source>
</evidence>
<evidence type="ECO:0000256" key="6">
    <source>
        <dbReference type="ARBA" id="ARBA00022793"/>
    </source>
</evidence>
<accession>A0A117MCW9</accession>
<dbReference type="EMBL" id="LGFT01000021">
    <property type="protein sequence ID" value="KUK44579.1"/>
    <property type="molecule type" value="Genomic_DNA"/>
</dbReference>
<dbReference type="GO" id="GO:0045151">
    <property type="term" value="P:acetoin biosynthetic process"/>
    <property type="evidence" value="ECO:0007669"/>
    <property type="project" value="UniProtKB-KW"/>
</dbReference>
<protein>
    <recommendedName>
        <fullName evidence="5">Alpha-acetolactate decarboxylase</fullName>
        <ecNumber evidence="4">4.1.1.5</ecNumber>
    </recommendedName>
</protein>
<evidence type="ECO:0000256" key="2">
    <source>
        <dbReference type="ARBA" id="ARBA00005170"/>
    </source>
</evidence>
<evidence type="ECO:0000313" key="11">
    <source>
        <dbReference type="EMBL" id="KUK97117.1"/>
    </source>
</evidence>
<comment type="pathway">
    <text evidence="2">Polyol metabolism; (R,R)-butane-2,3-diol biosynthesis; (R,R)-butane-2,3-diol from pyruvate: step 2/3.</text>
</comment>
<organism evidence="11 12">
    <name type="scientific">Methanothrix harundinacea</name>
    <dbReference type="NCBI Taxonomy" id="301375"/>
    <lineage>
        <taxon>Archaea</taxon>
        <taxon>Methanobacteriati</taxon>
        <taxon>Methanobacteriota</taxon>
        <taxon>Stenosarchaea group</taxon>
        <taxon>Methanomicrobia</taxon>
        <taxon>Methanotrichales</taxon>
        <taxon>Methanotrichaceae</taxon>
        <taxon>Methanothrix</taxon>
    </lineage>
</organism>
<dbReference type="GO" id="GO:0047605">
    <property type="term" value="F:acetolactate decarboxylase activity"/>
    <property type="evidence" value="ECO:0007669"/>
    <property type="project" value="UniProtKB-EC"/>
</dbReference>
<proteinExistence type="inferred from homology"/>
<evidence type="ECO:0000256" key="7">
    <source>
        <dbReference type="ARBA" id="ARBA00023061"/>
    </source>
</evidence>
<dbReference type="EC" id="4.1.1.5" evidence="4"/>
<keyword evidence="6" id="KW-0210">Decarboxylase</keyword>